<dbReference type="EMBL" id="CP158375">
    <property type="protein sequence ID" value="XDO98001.1"/>
    <property type="molecule type" value="Genomic_DNA"/>
</dbReference>
<dbReference type="Pfam" id="PF13670">
    <property type="entry name" value="PepSY_2"/>
    <property type="match status" value="1"/>
</dbReference>
<organism evidence="3">
    <name type="scientific">Caulobacter sp. 73W</name>
    <dbReference type="NCBI Taxonomy" id="3161137"/>
    <lineage>
        <taxon>Bacteria</taxon>
        <taxon>Pseudomonadati</taxon>
        <taxon>Pseudomonadota</taxon>
        <taxon>Alphaproteobacteria</taxon>
        <taxon>Caulobacterales</taxon>
        <taxon>Caulobacteraceae</taxon>
        <taxon>Caulobacter</taxon>
    </lineage>
</organism>
<evidence type="ECO:0000259" key="2">
    <source>
        <dbReference type="Pfam" id="PF13670"/>
    </source>
</evidence>
<gene>
    <name evidence="3" type="ORF">ABOZ73_06165</name>
</gene>
<sequence>MTFKTRNIILAAGAAVLVAGGAVAIAQTAAPAHDGKFSVAAERVEAQGYTILEMDRDRSGFDVEAVASDGRRMELDVDAAGKIVRERLDD</sequence>
<keyword evidence="1" id="KW-0732">Signal</keyword>
<dbReference type="InterPro" id="IPR025711">
    <property type="entry name" value="PepSY"/>
</dbReference>
<name>A0AB39KXR7_9CAUL</name>
<reference evidence="3" key="1">
    <citation type="submission" date="2024-06" db="EMBL/GenBank/DDBJ databases">
        <title>Caulobacter inopinatus, sp. nov.</title>
        <authorList>
            <person name="Donachie S.P."/>
        </authorList>
    </citation>
    <scope>NUCLEOTIDE SEQUENCE</scope>
    <source>
        <strain evidence="3">73W</strain>
    </source>
</reference>
<proteinExistence type="predicted"/>
<evidence type="ECO:0000313" key="3">
    <source>
        <dbReference type="EMBL" id="XDO98001.1"/>
    </source>
</evidence>
<feature type="domain" description="PepSY" evidence="2">
    <location>
        <begin position="11"/>
        <end position="86"/>
    </location>
</feature>
<protein>
    <submittedName>
        <fullName evidence="3">PepSY domain-containing protein</fullName>
    </submittedName>
</protein>
<feature type="signal peptide" evidence="1">
    <location>
        <begin position="1"/>
        <end position="24"/>
    </location>
</feature>
<accession>A0AB39KXR7</accession>
<dbReference type="AlphaFoldDB" id="A0AB39KXR7"/>
<feature type="chain" id="PRO_5044312276" evidence="1">
    <location>
        <begin position="25"/>
        <end position="90"/>
    </location>
</feature>
<evidence type="ECO:0000256" key="1">
    <source>
        <dbReference type="SAM" id="SignalP"/>
    </source>
</evidence>
<dbReference type="RefSeq" id="WP_369061588.1">
    <property type="nucleotide sequence ID" value="NZ_CP158375.1"/>
</dbReference>